<organism evidence="1 2">
    <name type="scientific">Echinops telfairi</name>
    <name type="common">Lesser hedgehog tenrec</name>
    <dbReference type="NCBI Taxonomy" id="9371"/>
    <lineage>
        <taxon>Eukaryota</taxon>
        <taxon>Metazoa</taxon>
        <taxon>Chordata</taxon>
        <taxon>Craniata</taxon>
        <taxon>Vertebrata</taxon>
        <taxon>Euteleostomi</taxon>
        <taxon>Mammalia</taxon>
        <taxon>Eutheria</taxon>
        <taxon>Afrotheria</taxon>
        <taxon>Tenrecidae</taxon>
        <taxon>Tenrecinae</taxon>
        <taxon>Echinops</taxon>
    </lineage>
</organism>
<sequence length="300" mass="32453">MPNIMGLGCKMLVEVWATSSFSNDEGEGTPDIIIDYKVLEVFPKGRLILIKCHSLNVPPPVTYTLWGSRDVEVAKKVVRTGDPASFSINITLKSRPDLLTYSCQVALPSGTRATSARLQMYWELWTKPVSQPEVNFTLMDGGSGPRVEVICQVSSGSPPVTYSLVGKDGHIHSQQRPPHGRPANFSFPLAGMPAWLQCQAENSVSVQASALTLLPPGELPQGPILVLAGSLTCIAAVTSGMLGWTSRARVIMTGKATWCCWLRAYLSYLALADRPQARPTPPQSQIRTVRSGSQTPPPLA</sequence>
<accession>A0AC55DUN8</accession>
<name>A0AC55DUN8_ECHTE</name>
<dbReference type="Proteomes" id="UP000694863">
    <property type="component" value="Unplaced"/>
</dbReference>
<evidence type="ECO:0000313" key="2">
    <source>
        <dbReference type="RefSeq" id="XP_045155449.1"/>
    </source>
</evidence>
<protein>
    <submittedName>
        <fullName evidence="2">Protein IL-40</fullName>
    </submittedName>
</protein>
<reference evidence="2" key="1">
    <citation type="submission" date="2025-08" db="UniProtKB">
        <authorList>
            <consortium name="RefSeq"/>
        </authorList>
    </citation>
    <scope>IDENTIFICATION</scope>
</reference>
<dbReference type="RefSeq" id="XP_045155449.1">
    <property type="nucleotide sequence ID" value="XM_045299514.1"/>
</dbReference>
<gene>
    <name evidence="2" type="primary">CUNH17orf99</name>
</gene>
<evidence type="ECO:0000313" key="1">
    <source>
        <dbReference type="Proteomes" id="UP000694863"/>
    </source>
</evidence>
<keyword evidence="1" id="KW-1185">Reference proteome</keyword>
<proteinExistence type="predicted"/>